<evidence type="ECO:0000313" key="4">
    <source>
        <dbReference type="Proteomes" id="UP000694407"/>
    </source>
</evidence>
<keyword evidence="4" id="KW-1185">Reference proteome</keyword>
<accession>A0A8C6A1F2</accession>
<dbReference type="GeneTree" id="ENSGT00940000159378"/>
<keyword evidence="1" id="KW-0143">Chaperone</keyword>
<dbReference type="PANTHER" id="PTHR44500">
    <property type="entry name" value="DNAJ HOMOLOG SUBFAMILY C MEMBER 12"/>
    <property type="match status" value="1"/>
</dbReference>
<evidence type="ECO:0000256" key="1">
    <source>
        <dbReference type="ARBA" id="ARBA00023186"/>
    </source>
</evidence>
<sequence length="158" mass="18127">CVLEMNPGHPENSKAVETFQKLQKAKEILTNEESLACSIGEGADIDAIPSVGNFDSVKMSMHWAVKGKKDLMLEESEQTHISKTKNEEWNEQREIKKEELGSTKEKIKQKAPSPWRSQSPHKIQSLQVFSDVNSWHLHFCWSGDAPSELLRKFRNYEM</sequence>
<feature type="region of interest" description="Disordered" evidence="2">
    <location>
        <begin position="79"/>
        <end position="120"/>
    </location>
</feature>
<evidence type="ECO:0000256" key="2">
    <source>
        <dbReference type="SAM" id="MobiDB-lite"/>
    </source>
</evidence>
<dbReference type="GO" id="GO:0005737">
    <property type="term" value="C:cytoplasm"/>
    <property type="evidence" value="ECO:0007669"/>
    <property type="project" value="TreeGrafter"/>
</dbReference>
<protein>
    <submittedName>
        <fullName evidence="3">Uncharacterized protein</fullName>
    </submittedName>
</protein>
<feature type="compositionally biased region" description="Basic and acidic residues" evidence="2">
    <location>
        <begin position="79"/>
        <end position="108"/>
    </location>
</feature>
<name>A0A8C6A1F2_MARMA</name>
<dbReference type="AlphaFoldDB" id="A0A8C6A1F2"/>
<reference evidence="3" key="1">
    <citation type="submission" date="2025-08" db="UniProtKB">
        <authorList>
            <consortium name="Ensembl"/>
        </authorList>
    </citation>
    <scope>IDENTIFICATION</scope>
</reference>
<evidence type="ECO:0000313" key="3">
    <source>
        <dbReference type="Ensembl" id="ENSMMMP00000023614.1"/>
    </source>
</evidence>
<reference evidence="3" key="2">
    <citation type="submission" date="2025-09" db="UniProtKB">
        <authorList>
            <consortium name="Ensembl"/>
        </authorList>
    </citation>
    <scope>IDENTIFICATION</scope>
</reference>
<dbReference type="Proteomes" id="UP000694407">
    <property type="component" value="Unplaced"/>
</dbReference>
<dbReference type="InterPro" id="IPR029827">
    <property type="entry name" value="JDP1-like"/>
</dbReference>
<dbReference type="PANTHER" id="PTHR44500:SF1">
    <property type="entry name" value="DNAJ HOMOLOG SUBFAMILY C MEMBER 12"/>
    <property type="match status" value="1"/>
</dbReference>
<dbReference type="Ensembl" id="ENSMMMT00000026744.1">
    <property type="protein sequence ID" value="ENSMMMP00000023614.1"/>
    <property type="gene ID" value="ENSMMMG00000020677.1"/>
</dbReference>
<organism evidence="3 4">
    <name type="scientific">Marmota marmota marmota</name>
    <name type="common">Alpine marmot</name>
    <dbReference type="NCBI Taxonomy" id="9994"/>
    <lineage>
        <taxon>Eukaryota</taxon>
        <taxon>Metazoa</taxon>
        <taxon>Chordata</taxon>
        <taxon>Craniata</taxon>
        <taxon>Vertebrata</taxon>
        <taxon>Euteleostomi</taxon>
        <taxon>Mammalia</taxon>
        <taxon>Eutheria</taxon>
        <taxon>Euarchontoglires</taxon>
        <taxon>Glires</taxon>
        <taxon>Rodentia</taxon>
        <taxon>Sciuromorpha</taxon>
        <taxon>Sciuridae</taxon>
        <taxon>Xerinae</taxon>
        <taxon>Marmotini</taxon>
        <taxon>Marmota</taxon>
    </lineage>
</organism>
<proteinExistence type="predicted"/>